<feature type="region of interest" description="Disordered" evidence="4">
    <location>
        <begin position="226"/>
        <end position="277"/>
    </location>
</feature>
<sequence length="291" mass="34447">MSIRIKKRQKNPQIKTREIEKTEEKTENIKEKQESLENLKEIKKKQRIRKRKKGIDTGILTSEDAKKLGLVPHKIEKENSKYGLKKREPINLDTQFTAQTDQVDMIHAEMMKFVDNEMKKDLNVLDSNSKKDEIKNNKNNKNTDDLSNEIYNYLPKYLMTESFLVQQNDDLGLTGIQEVEMPDVKIQNIEQTEKAKRKLMELQKKKKNKGSRDYVPVNYHSFILSSLQKKKKEKKEEDESKNEERKTEKNQFLKKEKEKEINLNKDSNTKREISTDGLAVSRFKKKMGFYK</sequence>
<feature type="compositionally biased region" description="Basic residues" evidence="4">
    <location>
        <begin position="1"/>
        <end position="10"/>
    </location>
</feature>
<dbReference type="GO" id="GO:0000398">
    <property type="term" value="P:mRNA splicing, via spliceosome"/>
    <property type="evidence" value="ECO:0007669"/>
    <property type="project" value="TreeGrafter"/>
</dbReference>
<name>A0A9Q0R5E9_ANAIG</name>
<proteinExistence type="inferred from homology"/>
<dbReference type="OMA" id="DMIHAEM"/>
<dbReference type="AlphaFoldDB" id="A0A9Q0R5E9"/>
<evidence type="ECO:0000313" key="6">
    <source>
        <dbReference type="Proteomes" id="UP001149090"/>
    </source>
</evidence>
<dbReference type="GO" id="GO:0005681">
    <property type="term" value="C:spliceosomal complex"/>
    <property type="evidence" value="ECO:0007669"/>
    <property type="project" value="TreeGrafter"/>
</dbReference>
<evidence type="ECO:0000256" key="1">
    <source>
        <dbReference type="ARBA" id="ARBA00004123"/>
    </source>
</evidence>
<feature type="compositionally biased region" description="Basic and acidic residues" evidence="4">
    <location>
        <begin position="234"/>
        <end position="274"/>
    </location>
</feature>
<protein>
    <submittedName>
        <fullName evidence="5">Telomere length and silencing protein 1 tls1 family member</fullName>
    </submittedName>
</protein>
<comment type="subcellular location">
    <subcellularLocation>
        <location evidence="1">Nucleus</location>
    </subcellularLocation>
</comment>
<dbReference type="PANTHER" id="PTHR13486:SF2">
    <property type="entry name" value="SPLICING FACTOR C9ORF78"/>
    <property type="match status" value="1"/>
</dbReference>
<keyword evidence="3" id="KW-0539">Nucleus</keyword>
<reference evidence="5" key="1">
    <citation type="submission" date="2022-10" db="EMBL/GenBank/DDBJ databases">
        <title>Novel sulphate-reducing endosymbionts in the free-living metamonad Anaeramoeba.</title>
        <authorList>
            <person name="Jerlstrom-Hultqvist J."/>
            <person name="Cepicka I."/>
            <person name="Gallot-Lavallee L."/>
            <person name="Salas-Leiva D."/>
            <person name="Curtis B.A."/>
            <person name="Zahonova K."/>
            <person name="Pipaliya S."/>
            <person name="Dacks J."/>
            <person name="Roger A.J."/>
        </authorList>
    </citation>
    <scope>NUCLEOTIDE SEQUENCE</scope>
    <source>
        <strain evidence="5">BMAN</strain>
    </source>
</reference>
<gene>
    <name evidence="5" type="ORF">M0811_12736</name>
</gene>
<evidence type="ECO:0000313" key="5">
    <source>
        <dbReference type="EMBL" id="KAJ5067929.1"/>
    </source>
</evidence>
<feature type="compositionally biased region" description="Basic and acidic residues" evidence="4">
    <location>
        <begin position="15"/>
        <end position="32"/>
    </location>
</feature>
<evidence type="ECO:0000256" key="3">
    <source>
        <dbReference type="ARBA" id="ARBA00023242"/>
    </source>
</evidence>
<comment type="similarity">
    <text evidence="2">Belongs to the TLS1 family.</text>
</comment>
<dbReference type="Pfam" id="PF07052">
    <property type="entry name" value="Hep_59"/>
    <property type="match status" value="1"/>
</dbReference>
<organism evidence="5 6">
    <name type="scientific">Anaeramoeba ignava</name>
    <name type="common">Anaerobic marine amoeba</name>
    <dbReference type="NCBI Taxonomy" id="1746090"/>
    <lineage>
        <taxon>Eukaryota</taxon>
        <taxon>Metamonada</taxon>
        <taxon>Anaeramoebidae</taxon>
        <taxon>Anaeramoeba</taxon>
    </lineage>
</organism>
<dbReference type="PANTHER" id="PTHR13486">
    <property type="entry name" value="TELOMERE LENGTH AND SILENCING PROTEIN 1 TLS1 FAMILY MEMBER"/>
    <property type="match status" value="1"/>
</dbReference>
<dbReference type="Proteomes" id="UP001149090">
    <property type="component" value="Unassembled WGS sequence"/>
</dbReference>
<accession>A0A9Q0R5E9</accession>
<evidence type="ECO:0000256" key="2">
    <source>
        <dbReference type="ARBA" id="ARBA00007643"/>
    </source>
</evidence>
<evidence type="ECO:0000256" key="4">
    <source>
        <dbReference type="SAM" id="MobiDB-lite"/>
    </source>
</evidence>
<feature type="region of interest" description="Disordered" evidence="4">
    <location>
        <begin position="1"/>
        <end position="32"/>
    </location>
</feature>
<comment type="caution">
    <text evidence="5">The sequence shown here is derived from an EMBL/GenBank/DDBJ whole genome shotgun (WGS) entry which is preliminary data.</text>
</comment>
<dbReference type="InterPro" id="IPR010756">
    <property type="entry name" value="Tls1-like"/>
</dbReference>
<dbReference type="EMBL" id="JAPDFW010000123">
    <property type="protein sequence ID" value="KAJ5067929.1"/>
    <property type="molecule type" value="Genomic_DNA"/>
</dbReference>
<keyword evidence="6" id="KW-1185">Reference proteome</keyword>